<keyword evidence="1" id="KW-0732">Signal</keyword>
<dbReference type="OrthoDB" id="7693009at2759"/>
<proteinExistence type="predicted"/>
<reference evidence="3" key="1">
    <citation type="submission" date="2025-08" db="UniProtKB">
        <authorList>
            <consortium name="RefSeq"/>
        </authorList>
    </citation>
    <scope>IDENTIFICATION</scope>
    <source>
        <tissue evidence="3">Thorax and Abdomen</tissue>
    </source>
</reference>
<evidence type="ECO:0000256" key="1">
    <source>
        <dbReference type="SAM" id="SignalP"/>
    </source>
</evidence>
<protein>
    <submittedName>
        <fullName evidence="3">Uncharacterized protein LOC107223329</fullName>
    </submittedName>
</protein>
<keyword evidence="2" id="KW-1185">Reference proteome</keyword>
<evidence type="ECO:0000313" key="3">
    <source>
        <dbReference type="RefSeq" id="XP_015518465.2"/>
    </source>
</evidence>
<dbReference type="InParanoid" id="A0A6J0BVJ7"/>
<dbReference type="RefSeq" id="XP_015518465.2">
    <property type="nucleotide sequence ID" value="XM_015662979.2"/>
</dbReference>
<dbReference type="Proteomes" id="UP000829291">
    <property type="component" value="Chromosome 2"/>
</dbReference>
<dbReference type="GeneID" id="107223329"/>
<feature type="signal peptide" evidence="1">
    <location>
        <begin position="1"/>
        <end position="20"/>
    </location>
</feature>
<feature type="chain" id="PRO_5047275716" evidence="1">
    <location>
        <begin position="21"/>
        <end position="174"/>
    </location>
</feature>
<sequence>MLVSGILLLVAFYGSTPGEAGDPTLRVNLLTVDVVQSKSEFIDTWAATLTKTKPVNKLGLVAPISKTFPEDMMLSADISLDGTSVMAIDTSLCESIKDEVIAKGFLAAGNPFPANCPFIKGNHRIVDYVVDTDRLPTVPDGKLECNVTLHMPDKDPFISIIITGIISHEVPGMG</sequence>
<dbReference type="KEGG" id="nlo:107223329"/>
<name>A0A6J0BVJ7_NEOLC</name>
<evidence type="ECO:0000313" key="2">
    <source>
        <dbReference type="Proteomes" id="UP000829291"/>
    </source>
</evidence>
<dbReference type="AlphaFoldDB" id="A0A6J0BVJ7"/>
<organism evidence="3">
    <name type="scientific">Neodiprion lecontei</name>
    <name type="common">Redheaded pine sawfly</name>
    <dbReference type="NCBI Taxonomy" id="441921"/>
    <lineage>
        <taxon>Eukaryota</taxon>
        <taxon>Metazoa</taxon>
        <taxon>Ecdysozoa</taxon>
        <taxon>Arthropoda</taxon>
        <taxon>Hexapoda</taxon>
        <taxon>Insecta</taxon>
        <taxon>Pterygota</taxon>
        <taxon>Neoptera</taxon>
        <taxon>Endopterygota</taxon>
        <taxon>Hymenoptera</taxon>
        <taxon>Tenthredinoidea</taxon>
        <taxon>Diprionidae</taxon>
        <taxon>Diprioninae</taxon>
        <taxon>Neodiprion</taxon>
    </lineage>
</organism>
<accession>A0A6J0BVJ7</accession>
<gene>
    <name evidence="3" type="primary">LOC107223329</name>
</gene>